<accession>A0A077L6I5</accession>
<dbReference type="Proteomes" id="UP000031641">
    <property type="component" value="Chromosome"/>
</dbReference>
<reference evidence="2" key="1">
    <citation type="journal article" date="2014" name="Genome Announc.">
        <title>Complete Genome Sequence of Mycoplasma canadense Strain HAZ 360_1 from Bovine Mastitic Milk in Japan.</title>
        <authorList>
            <person name="Hata E."/>
        </authorList>
    </citation>
    <scope>NUCLEOTIDE SEQUENCE [LARGE SCALE GENOMIC DNA]</scope>
    <source>
        <strain evidence="2">HAZ360_1</strain>
    </source>
</reference>
<gene>
    <name evidence="1" type="ORF">MCAN360_0436</name>
</gene>
<dbReference type="KEGG" id="mcan:MCAN360_0436"/>
<protein>
    <submittedName>
        <fullName evidence="1">Uncharacterized protein</fullName>
    </submittedName>
</protein>
<proteinExistence type="predicted"/>
<keyword evidence="2" id="KW-1185">Reference proteome</keyword>
<dbReference type="STRING" id="29554.MCAN360_0436"/>
<dbReference type="NCBIfam" id="NF045960">
    <property type="entry name" value="MHO_1580_fam"/>
    <property type="match status" value="1"/>
</dbReference>
<organism evidence="1 2">
    <name type="scientific">Metamycoplasma canadense</name>
    <dbReference type="NCBI Taxonomy" id="29554"/>
    <lineage>
        <taxon>Bacteria</taxon>
        <taxon>Bacillati</taxon>
        <taxon>Mycoplasmatota</taxon>
        <taxon>Mycoplasmoidales</taxon>
        <taxon>Metamycoplasmataceae</taxon>
        <taxon>Metamycoplasma</taxon>
    </lineage>
</organism>
<sequence>MIMFAVYNQNLNKTDLVEKRNIWTEEFLINAKRNKYLENWLSTNELTKLKIKRIIQSDKFIIFFEHYNALKEIEDIKITGLINNNKMDFKPIYDINSGKFIFSYNSDLDIKNSLDFKDIININFEIEYKVNGLWYQTKSFTYWIKRNQKSKNLLINKETNIEILSEIEIVSLPDRIDKNIINHDFKTKYITLIFKPNNLKQGFHNQKLYDLKILKLDKNTNDEYLISNSDVYNLSFSPASIFGSTKDKYEVKLNYKSFNDCELVVDSYSYYDKYVDSVVVNAQHLNAKLGLLIPLKYSGIFGHEINLDIGKNLKNFKLSYAQDIKKPFFDINNGLIKIKTKSINGWLTDEKYYKIKYKNFVDIINNANSLEYIKNTGVK</sequence>
<evidence type="ECO:0000313" key="1">
    <source>
        <dbReference type="EMBL" id="BAP39582.1"/>
    </source>
</evidence>
<evidence type="ECO:0000313" key="2">
    <source>
        <dbReference type="Proteomes" id="UP000031641"/>
    </source>
</evidence>
<dbReference type="AlphaFoldDB" id="A0A077L6I5"/>
<dbReference type="HOGENOM" id="CLU_061773_0_0_14"/>
<name>A0A077L6I5_9BACT</name>
<dbReference type="EMBL" id="AP014631">
    <property type="protein sequence ID" value="BAP39582.1"/>
    <property type="molecule type" value="Genomic_DNA"/>
</dbReference>